<keyword evidence="3" id="KW-1185">Reference proteome</keyword>
<proteinExistence type="predicted"/>
<dbReference type="RefSeq" id="WP_289600430.1">
    <property type="nucleotide sequence ID" value="NZ_JAUDCL010000025.1"/>
</dbReference>
<dbReference type="Proteomes" id="UP001529380">
    <property type="component" value="Unassembled WGS sequence"/>
</dbReference>
<dbReference type="InterPro" id="IPR046698">
    <property type="entry name" value="PedC-like"/>
</dbReference>
<feature type="signal peptide" evidence="1">
    <location>
        <begin position="1"/>
        <end position="30"/>
    </location>
</feature>
<evidence type="ECO:0000313" key="2">
    <source>
        <dbReference type="EMBL" id="MDM8202032.1"/>
    </source>
</evidence>
<name>A0ABT7UT33_9FIRM</name>
<accession>A0ABT7UT33</accession>
<dbReference type="Gene3D" id="3.40.30.10">
    <property type="entry name" value="Glutaredoxin"/>
    <property type="match status" value="1"/>
</dbReference>
<keyword evidence="1" id="KW-0732">Signal</keyword>
<dbReference type="Pfam" id="PF20207">
    <property type="entry name" value="DUF6568"/>
    <property type="match status" value="1"/>
</dbReference>
<sequence>MISCNRILRFVAVCLQVAVLAFSLAGCGNAENQVDSASNVIEDIVTQAEIQMYEDGVADFEEIGLGEIPSILDAADDNQSYYFYFGRTTCLYCRKFVIENERDLQKVPNFYYIDTEKLSDTESESLKEYGISTVPAILKSTDSLNLELQDIYEFEDMIRGESE</sequence>
<reference evidence="2 3" key="2">
    <citation type="submission" date="2023-06" db="EMBL/GenBank/DDBJ databases">
        <title>Identification and characterization of horizontal gene transfer across gut microbiota members of farm animals based on homology search.</title>
        <authorList>
            <person name="Schwarzerova J."/>
            <person name="Nykrynova M."/>
            <person name="Jureckova K."/>
            <person name="Cejkova D."/>
            <person name="Rychlik I."/>
        </authorList>
    </citation>
    <scope>NUCLEOTIDE SEQUENCE [LARGE SCALE GENOMIC DNA]</scope>
    <source>
        <strain evidence="2 3">ET340</strain>
    </source>
</reference>
<feature type="chain" id="PRO_5045054812" description="Bacteriocin transport accessory protein" evidence="1">
    <location>
        <begin position="31"/>
        <end position="163"/>
    </location>
</feature>
<protein>
    <recommendedName>
        <fullName evidence="4">Bacteriocin transport accessory protein</fullName>
    </recommendedName>
</protein>
<evidence type="ECO:0000313" key="3">
    <source>
        <dbReference type="Proteomes" id="UP001529380"/>
    </source>
</evidence>
<evidence type="ECO:0008006" key="4">
    <source>
        <dbReference type="Google" id="ProtNLM"/>
    </source>
</evidence>
<dbReference type="SUPFAM" id="SSF52833">
    <property type="entry name" value="Thioredoxin-like"/>
    <property type="match status" value="1"/>
</dbReference>
<reference evidence="3" key="1">
    <citation type="submission" date="2023-06" db="EMBL/GenBank/DDBJ databases">
        <title>Identification and characterization of horizontal gene transfer across gut microbiota members of farm animals based on homology search.</title>
        <authorList>
            <person name="Zeman M."/>
            <person name="Kubasova T."/>
            <person name="Jahodarova E."/>
            <person name="Nykrynova M."/>
            <person name="Rychlik I."/>
        </authorList>
    </citation>
    <scope>NUCLEOTIDE SEQUENCE [LARGE SCALE GENOMIC DNA]</scope>
    <source>
        <strain evidence="3">ET340</strain>
    </source>
</reference>
<dbReference type="PROSITE" id="PS51257">
    <property type="entry name" value="PROKAR_LIPOPROTEIN"/>
    <property type="match status" value="1"/>
</dbReference>
<dbReference type="EMBL" id="JAUDCL010000025">
    <property type="protein sequence ID" value="MDM8202032.1"/>
    <property type="molecule type" value="Genomic_DNA"/>
</dbReference>
<gene>
    <name evidence="2" type="ORF">QUW08_12135</name>
</gene>
<comment type="caution">
    <text evidence="2">The sequence shown here is derived from an EMBL/GenBank/DDBJ whole genome shotgun (WGS) entry which is preliminary data.</text>
</comment>
<dbReference type="InterPro" id="IPR036249">
    <property type="entry name" value="Thioredoxin-like_sf"/>
</dbReference>
<reference evidence="2 3" key="3">
    <citation type="submission" date="2023-06" db="EMBL/GenBank/DDBJ databases">
        <authorList>
            <person name="Zeman M."/>
            <person name="Kubasova T."/>
            <person name="Jahodarova E."/>
            <person name="Nykrynova M."/>
            <person name="Rychlik I."/>
        </authorList>
    </citation>
    <scope>NUCLEOTIDE SEQUENCE [LARGE SCALE GENOMIC DNA]</scope>
    <source>
        <strain evidence="2 3">ET340</strain>
    </source>
</reference>
<evidence type="ECO:0000256" key="1">
    <source>
        <dbReference type="SAM" id="SignalP"/>
    </source>
</evidence>
<organism evidence="2 3">
    <name type="scientific">Allofournierella massiliensis</name>
    <dbReference type="NCBI Taxonomy" id="1650663"/>
    <lineage>
        <taxon>Bacteria</taxon>
        <taxon>Bacillati</taxon>
        <taxon>Bacillota</taxon>
        <taxon>Clostridia</taxon>
        <taxon>Eubacteriales</taxon>
        <taxon>Oscillospiraceae</taxon>
        <taxon>Allofournierella</taxon>
    </lineage>
</organism>